<dbReference type="InterPro" id="IPR000182">
    <property type="entry name" value="GNAT_dom"/>
</dbReference>
<dbReference type="InterPro" id="IPR016181">
    <property type="entry name" value="Acyl_CoA_acyltransferase"/>
</dbReference>
<comment type="caution">
    <text evidence="2">The sequence shown here is derived from an EMBL/GenBank/DDBJ whole genome shotgun (WGS) entry which is preliminary data.</text>
</comment>
<dbReference type="Gene3D" id="3.40.630.30">
    <property type="match status" value="1"/>
</dbReference>
<reference evidence="2 3" key="1">
    <citation type="submission" date="2016-12" db="EMBL/GenBank/DDBJ databases">
        <title>Trade-off between light-utilization and light-protection in marine flavobacteria.</title>
        <authorList>
            <person name="Kumagai Y."/>
            <person name="Yoshizawa S."/>
            <person name="Kogure K."/>
            <person name="Iwasaki W."/>
        </authorList>
    </citation>
    <scope>NUCLEOTIDE SEQUENCE [LARGE SCALE GENOMIC DNA]</scope>
    <source>
        <strain evidence="2 3">KCTC 12100</strain>
    </source>
</reference>
<name>A0A2P6C757_9FLAO</name>
<dbReference type="PROSITE" id="PS51186">
    <property type="entry name" value="GNAT"/>
    <property type="match status" value="1"/>
</dbReference>
<evidence type="ECO:0000259" key="1">
    <source>
        <dbReference type="PROSITE" id="PS51186"/>
    </source>
</evidence>
<proteinExistence type="predicted"/>
<dbReference type="AlphaFoldDB" id="A0A2P6C757"/>
<dbReference type="OrthoDB" id="9800604at2"/>
<feature type="domain" description="N-acetyltransferase" evidence="1">
    <location>
        <begin position="8"/>
        <end position="169"/>
    </location>
</feature>
<dbReference type="PANTHER" id="PTHR43617">
    <property type="entry name" value="L-AMINO ACID N-ACETYLTRANSFERASE"/>
    <property type="match status" value="1"/>
</dbReference>
<accession>A0A2P6C757</accession>
<dbReference type="CDD" id="cd04301">
    <property type="entry name" value="NAT_SF"/>
    <property type="match status" value="1"/>
</dbReference>
<keyword evidence="2" id="KW-0808">Transferase</keyword>
<evidence type="ECO:0000313" key="2">
    <source>
        <dbReference type="EMBL" id="PQJ68753.1"/>
    </source>
</evidence>
<evidence type="ECO:0000313" key="3">
    <source>
        <dbReference type="Proteomes" id="UP000247345"/>
    </source>
</evidence>
<dbReference type="GO" id="GO:0016747">
    <property type="term" value="F:acyltransferase activity, transferring groups other than amino-acyl groups"/>
    <property type="evidence" value="ECO:0007669"/>
    <property type="project" value="InterPro"/>
</dbReference>
<organism evidence="2 3">
    <name type="scientific">Polaribacter butkevichii</name>
    <dbReference type="NCBI Taxonomy" id="218490"/>
    <lineage>
        <taxon>Bacteria</taxon>
        <taxon>Pseudomonadati</taxon>
        <taxon>Bacteroidota</taxon>
        <taxon>Flavobacteriia</taxon>
        <taxon>Flavobacteriales</taxon>
        <taxon>Flavobacteriaceae</taxon>
    </lineage>
</organism>
<dbReference type="Proteomes" id="UP000247345">
    <property type="component" value="Unassembled WGS sequence"/>
</dbReference>
<dbReference type="Pfam" id="PF00583">
    <property type="entry name" value="Acetyltransf_1"/>
    <property type="match status" value="1"/>
</dbReference>
<gene>
    <name evidence="2" type="ORF">BTO14_11935</name>
</gene>
<keyword evidence="3" id="KW-1185">Reference proteome</keyword>
<protein>
    <submittedName>
        <fullName evidence="2">GNAT family N-acetyltransferase</fullName>
    </submittedName>
</protein>
<dbReference type="RefSeq" id="WP_105049695.1">
    <property type="nucleotide sequence ID" value="NZ_CP150661.1"/>
</dbReference>
<dbReference type="EMBL" id="MSCK01000002">
    <property type="protein sequence ID" value="PQJ68753.1"/>
    <property type="molecule type" value="Genomic_DNA"/>
</dbReference>
<dbReference type="SUPFAM" id="SSF55729">
    <property type="entry name" value="Acyl-CoA N-acyltransferases (Nat)"/>
    <property type="match status" value="1"/>
</dbReference>
<sequence>MIHLTEQLSLQKIKTEDCTKLYNVMREVYPLAYSHFWTDNGDWYVNSQYAKAHILKELSEENTAYYFVLFKDEIVGNFRIIWDETLQGLSEEKQVKLHRIYLHKKTQGNGIGKKLVAWLSERAIKKGYNAIWLDAMDEQPQAFQFYKKLGFVYHSHTFLAYDLLYKEVRKMSQLYKVLNP</sequence>
<dbReference type="InterPro" id="IPR050276">
    <property type="entry name" value="MshD_Acetyltransferase"/>
</dbReference>